<dbReference type="InterPro" id="IPR016162">
    <property type="entry name" value="Ald_DH_N"/>
</dbReference>
<keyword evidence="8" id="KW-1185">Reference proteome</keyword>
<dbReference type="PROSITE" id="PS00070">
    <property type="entry name" value="ALDEHYDE_DEHYDR_CYS"/>
    <property type="match status" value="1"/>
</dbReference>
<dbReference type="GO" id="GO:0006099">
    <property type="term" value="P:tricarboxylic acid cycle"/>
    <property type="evidence" value="ECO:0007669"/>
    <property type="project" value="UniProtKB-KW"/>
</dbReference>
<feature type="compositionally biased region" description="Low complexity" evidence="5">
    <location>
        <begin position="1"/>
        <end position="13"/>
    </location>
</feature>
<dbReference type="InterPro" id="IPR016160">
    <property type="entry name" value="Ald_DH_CS_CYS"/>
</dbReference>
<dbReference type="GO" id="GO:0004777">
    <property type="term" value="F:succinate-semialdehyde dehydrogenase (NAD+) activity"/>
    <property type="evidence" value="ECO:0007669"/>
    <property type="project" value="TreeGrafter"/>
</dbReference>
<comment type="similarity">
    <text evidence="1">Belongs to the aldehyde dehydrogenase family.</text>
</comment>
<dbReference type="InterPro" id="IPR016163">
    <property type="entry name" value="Ald_DH_C"/>
</dbReference>
<keyword evidence="2" id="KW-0816">Tricarboxylic acid cycle</keyword>
<evidence type="ECO:0000256" key="1">
    <source>
        <dbReference type="ARBA" id="ARBA00009986"/>
    </source>
</evidence>
<dbReference type="PANTHER" id="PTHR43217:SF1">
    <property type="entry name" value="SUCCINATE SEMIALDEHYDE DEHYDROGENASE [NAD(P)+] SAD"/>
    <property type="match status" value="1"/>
</dbReference>
<evidence type="ECO:0000256" key="4">
    <source>
        <dbReference type="ARBA" id="ARBA00023002"/>
    </source>
</evidence>
<dbReference type="GO" id="GO:0004030">
    <property type="term" value="F:aldehyde dehydrogenase [NAD(P)+] activity"/>
    <property type="evidence" value="ECO:0007669"/>
    <property type="project" value="InterPro"/>
</dbReference>
<dbReference type="Pfam" id="PF00171">
    <property type="entry name" value="Aldedh"/>
    <property type="match status" value="1"/>
</dbReference>
<evidence type="ECO:0000256" key="5">
    <source>
        <dbReference type="SAM" id="MobiDB-lite"/>
    </source>
</evidence>
<feature type="domain" description="Aldehyde dehydrogenase" evidence="6">
    <location>
        <begin position="4"/>
        <end position="459"/>
    </location>
</feature>
<evidence type="ECO:0000313" key="8">
    <source>
        <dbReference type="Proteomes" id="UP000466307"/>
    </source>
</evidence>
<dbReference type="InterPro" id="IPR047110">
    <property type="entry name" value="GABD/Sad-like"/>
</dbReference>
<dbReference type="Gene3D" id="3.40.605.10">
    <property type="entry name" value="Aldehyde Dehydrogenase, Chain A, domain 1"/>
    <property type="match status" value="1"/>
</dbReference>
<dbReference type="PANTHER" id="PTHR43217">
    <property type="entry name" value="SUCCINATE SEMIALDEHYDE DEHYDROGENASE [NAD(P)+] SAD"/>
    <property type="match status" value="1"/>
</dbReference>
<evidence type="ECO:0000256" key="3">
    <source>
        <dbReference type="ARBA" id="ARBA00022857"/>
    </source>
</evidence>
<dbReference type="RefSeq" id="WP_059038522.1">
    <property type="nucleotide sequence ID" value="NZ_JAADZU010000061.1"/>
</dbReference>
<dbReference type="EMBL" id="JAADZU010000061">
    <property type="protein sequence ID" value="NDK91239.1"/>
    <property type="molecule type" value="Genomic_DNA"/>
</dbReference>
<dbReference type="Proteomes" id="UP000466307">
    <property type="component" value="Unassembled WGS sequence"/>
</dbReference>
<keyword evidence="4" id="KW-0560">Oxidoreductase</keyword>
<dbReference type="AlphaFoldDB" id="A0A7K3LSM3"/>
<evidence type="ECO:0000259" key="6">
    <source>
        <dbReference type="Pfam" id="PF00171"/>
    </source>
</evidence>
<feature type="region of interest" description="Disordered" evidence="5">
    <location>
        <begin position="1"/>
        <end position="21"/>
    </location>
</feature>
<evidence type="ECO:0000256" key="2">
    <source>
        <dbReference type="ARBA" id="ARBA00022532"/>
    </source>
</evidence>
<accession>A0A7K3LSM3</accession>
<reference evidence="7 8" key="1">
    <citation type="submission" date="2020-01" db="EMBL/GenBank/DDBJ databases">
        <title>Investigation of new actinobacteria for the biodesulphurisation of diesel fuel.</title>
        <authorList>
            <person name="Athi Narayanan S.M."/>
        </authorList>
    </citation>
    <scope>NUCLEOTIDE SEQUENCE [LARGE SCALE GENOMIC DNA]</scope>
    <source>
        <strain evidence="7 8">213E</strain>
    </source>
</reference>
<evidence type="ECO:0000313" key="7">
    <source>
        <dbReference type="EMBL" id="NDK91239.1"/>
    </source>
</evidence>
<dbReference type="CDD" id="cd07100">
    <property type="entry name" value="ALDH_SSADH1_GabD1"/>
    <property type="match status" value="1"/>
</dbReference>
<name>A0A7K3LSM3_9ACTN</name>
<dbReference type="InterPro" id="IPR044148">
    <property type="entry name" value="ALDH_GabD1-like"/>
</dbReference>
<gene>
    <name evidence="7" type="ORF">GYA93_16865</name>
</gene>
<organism evidence="7 8">
    <name type="scientific">Gordonia desulfuricans</name>
    <dbReference type="NCBI Taxonomy" id="89051"/>
    <lineage>
        <taxon>Bacteria</taxon>
        <taxon>Bacillati</taxon>
        <taxon>Actinomycetota</taxon>
        <taxon>Actinomycetes</taxon>
        <taxon>Mycobacteriales</taxon>
        <taxon>Gordoniaceae</taxon>
        <taxon>Gordonia</taxon>
    </lineage>
</organism>
<dbReference type="InterPro" id="IPR016161">
    <property type="entry name" value="Ald_DH/histidinol_DH"/>
</dbReference>
<proteinExistence type="inferred from homology"/>
<sequence>MTTSTLTTVDPTTLEPIGDYPTHTPAQIDEIVEQAADAAATWRHEPFAARTAVLHRIADLIEERSAELGALITAEMGKPLAEAAAEVAKCAWNCRHVADHGPTALAATPLSGPDDAAVRIEYEPLGVILAIMPWNFPLWQLFRFAAPAIMAGNTVILKHSPNVTGCALAIESLFAEGRGDIRLLSTILVEESVVGAVSDRVIADARVAAVTVTGSTRAGAAVASSAGRALKKSVLELGGSDPFIVLDDADLGTAANHAVRSRFMCAGQTCIAAKRIILAESVIADFTHELVSRVDRITVGDPTDPATDMGPLARPDLVDQIQRQVDTSVAMGATVLAGGYRLDRTGNFYAPTVLADVTPDMPVYNEETFGPVAVLVSVSDDDSAVETANDTEYGLAASVWSRDIDRAVGVGRRIDCGAFYVNSFVASDPRVPFGGVKRSGFGRELGDLGMREFTNARTVWVSGTTA</sequence>
<dbReference type="InterPro" id="IPR015590">
    <property type="entry name" value="Aldehyde_DH_dom"/>
</dbReference>
<dbReference type="FunFam" id="3.40.605.10:FF:000012">
    <property type="entry name" value="NAD-dependent succinate-semialdehyde dehydrogenase"/>
    <property type="match status" value="1"/>
</dbReference>
<dbReference type="FunFam" id="3.40.309.10:FF:000010">
    <property type="entry name" value="Gamma-aminobutyraldehyde dehydrogenase"/>
    <property type="match status" value="1"/>
</dbReference>
<keyword evidence="3" id="KW-0521">NADP</keyword>
<dbReference type="Gene3D" id="3.40.309.10">
    <property type="entry name" value="Aldehyde Dehydrogenase, Chain A, domain 2"/>
    <property type="match status" value="1"/>
</dbReference>
<comment type="caution">
    <text evidence="7">The sequence shown here is derived from an EMBL/GenBank/DDBJ whole genome shotgun (WGS) entry which is preliminary data.</text>
</comment>
<dbReference type="SUPFAM" id="SSF53720">
    <property type="entry name" value="ALDH-like"/>
    <property type="match status" value="1"/>
</dbReference>
<protein>
    <submittedName>
        <fullName evidence="7">NAD-dependent succinate-semialdehyde dehydrogenase</fullName>
    </submittedName>
</protein>